<evidence type="ECO:0000256" key="7">
    <source>
        <dbReference type="ARBA" id="ARBA00023242"/>
    </source>
</evidence>
<evidence type="ECO:0000259" key="10">
    <source>
        <dbReference type="PROSITE" id="PS50199"/>
    </source>
</evidence>
<evidence type="ECO:0000256" key="1">
    <source>
        <dbReference type="ARBA" id="ARBA00004123"/>
    </source>
</evidence>
<dbReference type="InterPro" id="IPR033774">
    <property type="entry name" value="YAF2_RYBP"/>
</dbReference>
<protein>
    <recommendedName>
        <fullName evidence="10">RanBP2-type domain-containing protein</fullName>
    </recommendedName>
</protein>
<accession>A0AA88YLZ6</accession>
<comment type="subcellular location">
    <subcellularLocation>
        <location evidence="1">Nucleus</location>
    </subcellularLocation>
</comment>
<keyword evidence="12" id="KW-1185">Reference proteome</keyword>
<comment type="caution">
    <text evidence="11">The sequence shown here is derived from an EMBL/GenBank/DDBJ whole genome shotgun (WGS) entry which is preliminary data.</text>
</comment>
<evidence type="ECO:0000256" key="9">
    <source>
        <dbReference type="SAM" id="MobiDB-lite"/>
    </source>
</evidence>
<keyword evidence="7" id="KW-0539">Nucleus</keyword>
<dbReference type="GO" id="GO:0045893">
    <property type="term" value="P:positive regulation of DNA-templated transcription"/>
    <property type="evidence" value="ECO:0007669"/>
    <property type="project" value="InterPro"/>
</dbReference>
<evidence type="ECO:0000256" key="6">
    <source>
        <dbReference type="ARBA" id="ARBA00023163"/>
    </source>
</evidence>
<feature type="compositionally biased region" description="Low complexity" evidence="9">
    <location>
        <begin position="218"/>
        <end position="232"/>
    </location>
</feature>
<dbReference type="PANTHER" id="PTHR12920:SF4">
    <property type="entry name" value="GEO03726P1"/>
    <property type="match status" value="1"/>
</dbReference>
<dbReference type="GO" id="GO:0003712">
    <property type="term" value="F:transcription coregulator activity"/>
    <property type="evidence" value="ECO:0007669"/>
    <property type="project" value="TreeGrafter"/>
</dbReference>
<evidence type="ECO:0000256" key="4">
    <source>
        <dbReference type="ARBA" id="ARBA00022833"/>
    </source>
</evidence>
<dbReference type="SMART" id="SM00547">
    <property type="entry name" value="ZnF_RBZ"/>
    <property type="match status" value="1"/>
</dbReference>
<dbReference type="AlphaFoldDB" id="A0AA88YLZ6"/>
<evidence type="ECO:0000256" key="8">
    <source>
        <dbReference type="PROSITE-ProRule" id="PRU00322"/>
    </source>
</evidence>
<feature type="compositionally biased region" description="Basic and acidic residues" evidence="9">
    <location>
        <begin position="239"/>
        <end position="249"/>
    </location>
</feature>
<dbReference type="GO" id="GO:0005634">
    <property type="term" value="C:nucleus"/>
    <property type="evidence" value="ECO:0007669"/>
    <property type="project" value="UniProtKB-SubCell"/>
</dbReference>
<dbReference type="InterPro" id="IPR036443">
    <property type="entry name" value="Znf_RanBP2_sf"/>
</dbReference>
<feature type="region of interest" description="Disordered" evidence="9">
    <location>
        <begin position="218"/>
        <end position="249"/>
    </location>
</feature>
<dbReference type="PROSITE" id="PS01358">
    <property type="entry name" value="ZF_RANBP2_1"/>
    <property type="match status" value="1"/>
</dbReference>
<evidence type="ECO:0000256" key="5">
    <source>
        <dbReference type="ARBA" id="ARBA00023015"/>
    </source>
</evidence>
<dbReference type="PANTHER" id="PTHR12920">
    <property type="entry name" value="RYBP AND YAF2-RELATED"/>
    <property type="match status" value="1"/>
</dbReference>
<reference evidence="11" key="1">
    <citation type="submission" date="2019-08" db="EMBL/GenBank/DDBJ databases">
        <title>The improved chromosome-level genome for the pearl oyster Pinctada fucata martensii using PacBio sequencing and Hi-C.</title>
        <authorList>
            <person name="Zheng Z."/>
        </authorList>
    </citation>
    <scope>NUCLEOTIDE SEQUENCE</scope>
    <source>
        <strain evidence="11">ZZ-2019</strain>
        <tissue evidence="11">Adductor muscle</tissue>
    </source>
</reference>
<dbReference type="Proteomes" id="UP001186944">
    <property type="component" value="Unassembled WGS sequence"/>
</dbReference>
<keyword evidence="4" id="KW-0862">Zinc</keyword>
<keyword evidence="3 8" id="KW-0863">Zinc-finger</keyword>
<dbReference type="InterPro" id="IPR001876">
    <property type="entry name" value="Znf_RanBP2"/>
</dbReference>
<keyword evidence="5" id="KW-0805">Transcription regulation</keyword>
<gene>
    <name evidence="11" type="ORF">FSP39_019871</name>
</gene>
<dbReference type="InterPro" id="IPR039958">
    <property type="entry name" value="RYBP/YAF2"/>
</dbReference>
<feature type="domain" description="RanBP2-type" evidence="10">
    <location>
        <begin position="43"/>
        <end position="72"/>
    </location>
</feature>
<dbReference type="GO" id="GO:0003677">
    <property type="term" value="F:DNA binding"/>
    <property type="evidence" value="ECO:0007669"/>
    <property type="project" value="TreeGrafter"/>
</dbReference>
<dbReference type="PROSITE" id="PS50199">
    <property type="entry name" value="ZF_RANBP2_2"/>
    <property type="match status" value="1"/>
</dbReference>
<dbReference type="Pfam" id="PF17219">
    <property type="entry name" value="YAF2_RYBP"/>
    <property type="match status" value="1"/>
</dbReference>
<dbReference type="Pfam" id="PF00641">
    <property type="entry name" value="Zn_ribbon_RanBP"/>
    <property type="match status" value="1"/>
</dbReference>
<evidence type="ECO:0000313" key="11">
    <source>
        <dbReference type="EMBL" id="KAK3103527.1"/>
    </source>
</evidence>
<name>A0AA88YLZ6_PINIB</name>
<evidence type="ECO:0000256" key="2">
    <source>
        <dbReference type="ARBA" id="ARBA00022723"/>
    </source>
</evidence>
<proteinExistence type="predicted"/>
<dbReference type="GO" id="GO:0008270">
    <property type="term" value="F:zinc ion binding"/>
    <property type="evidence" value="ECO:0007669"/>
    <property type="project" value="UniProtKB-KW"/>
</dbReference>
<keyword evidence="2" id="KW-0479">Metal-binding</keyword>
<feature type="compositionally biased region" description="Polar residues" evidence="9">
    <location>
        <begin position="160"/>
        <end position="174"/>
    </location>
</feature>
<sequence length="249" mass="27825">MFTPKLFLPRHFTPSNLALSIFTPQGIFSPVSHKRSKRHKPLEEESWDCSVCTFKNPIEAYKCEMCDVRKGTSTRKPRLNAQIAAQQVAQQYVPPPPKKEKSGATFMRSESINSLTNNNESSNDSYDTHLHHQIDSAIDTKTVVTTNSDKNVVANAEKIQANSEKNTNSSSALSKKNRTPKLRNIDRSSAQEMRVTVGSVTVVITDYKPKKERKISTDLHSNILSDSSDNSSQGPLNGHTKDISDQRTH</sequence>
<dbReference type="Gene3D" id="4.10.1060.10">
    <property type="entry name" value="Zinc finger, RanBP2-type"/>
    <property type="match status" value="1"/>
</dbReference>
<keyword evidence="6" id="KW-0804">Transcription</keyword>
<evidence type="ECO:0000313" key="12">
    <source>
        <dbReference type="Proteomes" id="UP001186944"/>
    </source>
</evidence>
<feature type="region of interest" description="Disordered" evidence="9">
    <location>
        <begin position="159"/>
        <end position="190"/>
    </location>
</feature>
<organism evidence="11 12">
    <name type="scientific">Pinctada imbricata</name>
    <name type="common">Atlantic pearl-oyster</name>
    <name type="synonym">Pinctada martensii</name>
    <dbReference type="NCBI Taxonomy" id="66713"/>
    <lineage>
        <taxon>Eukaryota</taxon>
        <taxon>Metazoa</taxon>
        <taxon>Spiralia</taxon>
        <taxon>Lophotrochozoa</taxon>
        <taxon>Mollusca</taxon>
        <taxon>Bivalvia</taxon>
        <taxon>Autobranchia</taxon>
        <taxon>Pteriomorphia</taxon>
        <taxon>Pterioida</taxon>
        <taxon>Pterioidea</taxon>
        <taxon>Pteriidae</taxon>
        <taxon>Pinctada</taxon>
    </lineage>
</organism>
<dbReference type="EMBL" id="VSWD01000005">
    <property type="protein sequence ID" value="KAK3103527.1"/>
    <property type="molecule type" value="Genomic_DNA"/>
</dbReference>
<dbReference type="SUPFAM" id="SSF90209">
    <property type="entry name" value="Ran binding protein zinc finger-like"/>
    <property type="match status" value="1"/>
</dbReference>
<evidence type="ECO:0000256" key="3">
    <source>
        <dbReference type="ARBA" id="ARBA00022771"/>
    </source>
</evidence>